<dbReference type="PANTHER" id="PTHR48111:SF4">
    <property type="entry name" value="DNA-BINDING DUAL TRANSCRIPTIONAL REGULATOR OMPR"/>
    <property type="match status" value="1"/>
</dbReference>
<keyword evidence="11" id="KW-1185">Reference proteome</keyword>
<dbReference type="Gene3D" id="6.10.250.690">
    <property type="match status" value="1"/>
</dbReference>
<evidence type="ECO:0000256" key="3">
    <source>
        <dbReference type="ARBA" id="ARBA00023015"/>
    </source>
</evidence>
<sequence length="232" mass="26197">MLLVEDEPRIASLVRDYLNAAAIPMVWVTDGNDALAEFQQQPFDMVLLDINLPHVSGLDICRQIRKTSTVPIIMLSAMCDEAARLECLAIEADDFISKPFSPRELVAKIQALLRRTTGQWSMTLQPSITAALIIDEAGYEARLSTAAVSLTKIEFKLLKTLSQHPGRIYSRNQLMNAMYGDFRVVSERTIDSHIKKLRKKLLQLEPTTELIESCYGAGYRYRGRAPKLRQID</sequence>
<keyword evidence="3" id="KW-0805">Transcription regulation</keyword>
<accession>A0ABX7YXI9</accession>
<keyword evidence="4 7" id="KW-0238">DNA-binding</keyword>
<keyword evidence="1 6" id="KW-0597">Phosphoprotein</keyword>
<keyword evidence="5" id="KW-0804">Transcription</keyword>
<dbReference type="Proteomes" id="UP000679575">
    <property type="component" value="Chromosome"/>
</dbReference>
<protein>
    <submittedName>
        <fullName evidence="10">Response regulator</fullName>
    </submittedName>
</protein>
<evidence type="ECO:0000256" key="5">
    <source>
        <dbReference type="ARBA" id="ARBA00023163"/>
    </source>
</evidence>
<evidence type="ECO:0000256" key="6">
    <source>
        <dbReference type="PROSITE-ProRule" id="PRU00169"/>
    </source>
</evidence>
<evidence type="ECO:0000256" key="1">
    <source>
        <dbReference type="ARBA" id="ARBA00022553"/>
    </source>
</evidence>
<dbReference type="Gene3D" id="3.40.50.2300">
    <property type="match status" value="1"/>
</dbReference>
<evidence type="ECO:0000259" key="9">
    <source>
        <dbReference type="PROSITE" id="PS51755"/>
    </source>
</evidence>
<feature type="domain" description="OmpR/PhoB-type" evidence="9">
    <location>
        <begin position="119"/>
        <end position="223"/>
    </location>
</feature>
<feature type="domain" description="Response regulatory" evidence="8">
    <location>
        <begin position="1"/>
        <end position="113"/>
    </location>
</feature>
<reference evidence="10 11" key="1">
    <citation type="submission" date="2021-04" db="EMBL/GenBank/DDBJ databases">
        <title>Novel species identification of genus Shewanella.</title>
        <authorList>
            <person name="Liu G."/>
        </authorList>
    </citation>
    <scope>NUCLEOTIDE SEQUENCE [LARGE SCALE GENOMIC DNA]</scope>
    <source>
        <strain evidence="10 11">FJAT-54481</strain>
    </source>
</reference>
<dbReference type="InterPro" id="IPR001867">
    <property type="entry name" value="OmpR/PhoB-type_DNA-bd"/>
</dbReference>
<proteinExistence type="predicted"/>
<dbReference type="InterPro" id="IPR011006">
    <property type="entry name" value="CheY-like_superfamily"/>
</dbReference>
<organism evidence="10 11">
    <name type="scientific">Shewanella yunxiaonensis</name>
    <dbReference type="NCBI Taxonomy" id="2829809"/>
    <lineage>
        <taxon>Bacteria</taxon>
        <taxon>Pseudomonadati</taxon>
        <taxon>Pseudomonadota</taxon>
        <taxon>Gammaproteobacteria</taxon>
        <taxon>Alteromonadales</taxon>
        <taxon>Shewanellaceae</taxon>
        <taxon>Shewanella</taxon>
    </lineage>
</organism>
<dbReference type="InterPro" id="IPR039420">
    <property type="entry name" value="WalR-like"/>
</dbReference>
<gene>
    <name evidence="10" type="ORF">KDN34_02270</name>
</gene>
<evidence type="ECO:0000256" key="7">
    <source>
        <dbReference type="PROSITE-ProRule" id="PRU01091"/>
    </source>
</evidence>
<dbReference type="PROSITE" id="PS51755">
    <property type="entry name" value="OMPR_PHOB"/>
    <property type="match status" value="1"/>
</dbReference>
<dbReference type="CDD" id="cd00383">
    <property type="entry name" value="trans_reg_C"/>
    <property type="match status" value="1"/>
</dbReference>
<dbReference type="Pfam" id="PF00072">
    <property type="entry name" value="Response_reg"/>
    <property type="match status" value="1"/>
</dbReference>
<evidence type="ECO:0000313" key="10">
    <source>
        <dbReference type="EMBL" id="QUN07494.1"/>
    </source>
</evidence>
<dbReference type="SUPFAM" id="SSF52172">
    <property type="entry name" value="CheY-like"/>
    <property type="match status" value="1"/>
</dbReference>
<dbReference type="InterPro" id="IPR036388">
    <property type="entry name" value="WH-like_DNA-bd_sf"/>
</dbReference>
<dbReference type="EMBL" id="CP073587">
    <property type="protein sequence ID" value="QUN07494.1"/>
    <property type="molecule type" value="Genomic_DNA"/>
</dbReference>
<dbReference type="SMART" id="SM00862">
    <property type="entry name" value="Trans_reg_C"/>
    <property type="match status" value="1"/>
</dbReference>
<dbReference type="Gene3D" id="1.10.10.10">
    <property type="entry name" value="Winged helix-like DNA-binding domain superfamily/Winged helix DNA-binding domain"/>
    <property type="match status" value="1"/>
</dbReference>
<name>A0ABX7YXI9_9GAMM</name>
<evidence type="ECO:0000313" key="11">
    <source>
        <dbReference type="Proteomes" id="UP000679575"/>
    </source>
</evidence>
<keyword evidence="2" id="KW-0902">Two-component regulatory system</keyword>
<dbReference type="PROSITE" id="PS50110">
    <property type="entry name" value="RESPONSE_REGULATORY"/>
    <property type="match status" value="1"/>
</dbReference>
<dbReference type="Pfam" id="PF00486">
    <property type="entry name" value="Trans_reg_C"/>
    <property type="match status" value="1"/>
</dbReference>
<dbReference type="PANTHER" id="PTHR48111">
    <property type="entry name" value="REGULATOR OF RPOS"/>
    <property type="match status" value="1"/>
</dbReference>
<evidence type="ECO:0000259" key="8">
    <source>
        <dbReference type="PROSITE" id="PS50110"/>
    </source>
</evidence>
<feature type="modified residue" description="4-aspartylphosphate" evidence="6">
    <location>
        <position position="49"/>
    </location>
</feature>
<evidence type="ECO:0000256" key="4">
    <source>
        <dbReference type="ARBA" id="ARBA00023125"/>
    </source>
</evidence>
<dbReference type="InterPro" id="IPR001789">
    <property type="entry name" value="Sig_transdc_resp-reg_receiver"/>
</dbReference>
<dbReference type="SMART" id="SM00448">
    <property type="entry name" value="REC"/>
    <property type="match status" value="1"/>
</dbReference>
<feature type="DNA-binding region" description="OmpR/PhoB-type" evidence="7">
    <location>
        <begin position="119"/>
        <end position="223"/>
    </location>
</feature>
<evidence type="ECO:0000256" key="2">
    <source>
        <dbReference type="ARBA" id="ARBA00023012"/>
    </source>
</evidence>
<dbReference type="CDD" id="cd17574">
    <property type="entry name" value="REC_OmpR"/>
    <property type="match status" value="1"/>
</dbReference>